<protein>
    <submittedName>
        <fullName evidence="1">Uncharacterized protein</fullName>
    </submittedName>
</protein>
<dbReference type="EMBL" id="CP000155">
    <property type="protein sequence ID" value="ABC32158.1"/>
    <property type="molecule type" value="Genomic_DNA"/>
</dbReference>
<dbReference type="KEGG" id="hch:HCH_05495"/>
<name>Q2SB16_HAHCH</name>
<evidence type="ECO:0000313" key="1">
    <source>
        <dbReference type="EMBL" id="ABC32158.1"/>
    </source>
</evidence>
<accession>Q2SB16</accession>
<keyword evidence="2" id="KW-1185">Reference proteome</keyword>
<gene>
    <name evidence="1" type="ordered locus">HCH_05495</name>
</gene>
<sequence>MHKYDEERIFAKSHENGMNDRVSQVMLMERCV</sequence>
<dbReference type="STRING" id="349521.HCH_05495"/>
<organism evidence="1 2">
    <name type="scientific">Hahella chejuensis (strain KCTC 2396)</name>
    <dbReference type="NCBI Taxonomy" id="349521"/>
    <lineage>
        <taxon>Bacteria</taxon>
        <taxon>Pseudomonadati</taxon>
        <taxon>Pseudomonadota</taxon>
        <taxon>Gammaproteobacteria</taxon>
        <taxon>Oceanospirillales</taxon>
        <taxon>Hahellaceae</taxon>
        <taxon>Hahella</taxon>
    </lineage>
</organism>
<dbReference type="HOGENOM" id="CLU_3389715_0_0_6"/>
<dbReference type="Proteomes" id="UP000000238">
    <property type="component" value="Chromosome"/>
</dbReference>
<proteinExistence type="predicted"/>
<evidence type="ECO:0000313" key="2">
    <source>
        <dbReference type="Proteomes" id="UP000000238"/>
    </source>
</evidence>
<dbReference type="AlphaFoldDB" id="Q2SB16"/>
<reference evidence="1 2" key="1">
    <citation type="journal article" date="2005" name="Nucleic Acids Res.">
        <title>Genomic blueprint of Hahella chejuensis, a marine microbe producing an algicidal agent.</title>
        <authorList>
            <person name="Jeong H."/>
            <person name="Yim J.H."/>
            <person name="Lee C."/>
            <person name="Choi S.-H."/>
            <person name="Park Y.K."/>
            <person name="Yoon S.H."/>
            <person name="Hur C.-G."/>
            <person name="Kang H.-Y."/>
            <person name="Kim D."/>
            <person name="Lee H.H."/>
            <person name="Park K.H."/>
            <person name="Park S.-H."/>
            <person name="Park H.-S."/>
            <person name="Lee H.K."/>
            <person name="Oh T.K."/>
            <person name="Kim J.F."/>
        </authorList>
    </citation>
    <scope>NUCLEOTIDE SEQUENCE [LARGE SCALE GENOMIC DNA]</scope>
    <source>
        <strain evidence="1 2">KCTC 2396</strain>
    </source>
</reference>